<dbReference type="OrthoDB" id="3027743at2759"/>
<sequence length="765" mass="80894">MSNVALHPNMYAQRAQESEAKLRHAFTKPVPNSNASFPGAPFPGAPAAAAPLMMRKPQKSKMSGAPAAQAPLMMRQPQKSDTHHTVGGYGPTVYDPSSVATSIIYWPKDRASVPETGSTPEPSAGLEEFKRQNPNGGATFSVHQPTKSLAWLEKNYDLPLLEDMRKEGIFSGPIPMQLFPEISALVIFGPHREPNAAKLAQALANESLLPVITRATTDDPMLKFKTVLATEGNWDGKGMAGGGDPADNGGGGGPSGGRDPADNGGGGGPPGGRDPVDNGGGGGPPGGRDPADNGGGGGPPGGRDPADNGGGGGPPGGGDPAGHGDAAGGDGWASPMHWAHFLVKFKLKRVVGLEISCRTQFTTHTASSKEFNPPEEGRKQAQAVTELKINFEPDYVSLGKSFAVLGLQADRSSAIFDPSNLDAGFNPPNQTFKYVSARNKQASVGLNASIPPTAIFNATYTFSAAKTVEAQDDKPTPLVKVTSKPVLEDEPEGTSYRSYSYSYAAQHPPMGLSSLLVRFAFGVDFWDHDTKDNPAPPPRVLSLNRHQIFIWIHNPQSKIQVQGLILLFSIVVPDIRSEDKIAWSQTLTIDPESGKLLEDPKIDHNRLHGGSAYSGIVALPKAGGHLLGNFIQGTNSIARKLKPTPSPVTLAAEEIASVGWDNHKNDWINPIYLELDKIFLPAEETGSSSVYQIVPFGVGSRLRAQFPRVAQPNIPEPPQNDGNDAKESEPSAFAEAIMNPNMPLPSAPAKHPADTAAADPRATAL</sequence>
<dbReference type="EMBL" id="JACAZI010000017">
    <property type="protein sequence ID" value="KAF7342180.1"/>
    <property type="molecule type" value="Genomic_DNA"/>
</dbReference>
<proteinExistence type="predicted"/>
<protein>
    <submittedName>
        <fullName evidence="2">Uncharacterized protein</fullName>
    </submittedName>
</protein>
<feature type="compositionally biased region" description="Gly residues" evidence="1">
    <location>
        <begin position="308"/>
        <end position="329"/>
    </location>
</feature>
<evidence type="ECO:0000313" key="3">
    <source>
        <dbReference type="Proteomes" id="UP000620124"/>
    </source>
</evidence>
<dbReference type="Proteomes" id="UP000620124">
    <property type="component" value="Unassembled WGS sequence"/>
</dbReference>
<evidence type="ECO:0000256" key="1">
    <source>
        <dbReference type="SAM" id="MobiDB-lite"/>
    </source>
</evidence>
<accession>A0A8H6XIK1</accession>
<feature type="compositionally biased region" description="Gly residues" evidence="1">
    <location>
        <begin position="238"/>
        <end position="256"/>
    </location>
</feature>
<feature type="region of interest" description="Disordered" evidence="1">
    <location>
        <begin position="232"/>
        <end position="329"/>
    </location>
</feature>
<comment type="caution">
    <text evidence="2">The sequence shown here is derived from an EMBL/GenBank/DDBJ whole genome shotgun (WGS) entry which is preliminary data.</text>
</comment>
<keyword evidence="3" id="KW-1185">Reference proteome</keyword>
<reference evidence="2" key="1">
    <citation type="submission" date="2020-05" db="EMBL/GenBank/DDBJ databases">
        <title>Mycena genomes resolve the evolution of fungal bioluminescence.</title>
        <authorList>
            <person name="Tsai I.J."/>
        </authorList>
    </citation>
    <scope>NUCLEOTIDE SEQUENCE</scope>
    <source>
        <strain evidence="2">CCC161011</strain>
    </source>
</reference>
<evidence type="ECO:0000313" key="2">
    <source>
        <dbReference type="EMBL" id="KAF7342180.1"/>
    </source>
</evidence>
<feature type="region of interest" description="Disordered" evidence="1">
    <location>
        <begin position="709"/>
        <end position="765"/>
    </location>
</feature>
<name>A0A8H6XIK1_9AGAR</name>
<organism evidence="2 3">
    <name type="scientific">Mycena venus</name>
    <dbReference type="NCBI Taxonomy" id="2733690"/>
    <lineage>
        <taxon>Eukaryota</taxon>
        <taxon>Fungi</taxon>
        <taxon>Dikarya</taxon>
        <taxon>Basidiomycota</taxon>
        <taxon>Agaricomycotina</taxon>
        <taxon>Agaricomycetes</taxon>
        <taxon>Agaricomycetidae</taxon>
        <taxon>Agaricales</taxon>
        <taxon>Marasmiineae</taxon>
        <taxon>Mycenaceae</taxon>
        <taxon>Mycena</taxon>
    </lineage>
</organism>
<dbReference type="AlphaFoldDB" id="A0A8H6XIK1"/>
<feature type="compositionally biased region" description="Low complexity" evidence="1">
    <location>
        <begin position="747"/>
        <end position="765"/>
    </location>
</feature>
<gene>
    <name evidence="2" type="ORF">MVEN_01805800</name>
</gene>